<dbReference type="InterPro" id="IPR038726">
    <property type="entry name" value="PDDEXK_AddAB-type"/>
</dbReference>
<sequence>MKKAIVIELSKNHFDEIASRITDIYIPKPFSSLFIGPTGFYVRQIADKIARKINKTLNRDAFRVINQYVTETLVRNNFDAIVLDREFFKVFIAGEIEELIKRYEKKRDDYYDFLKVVSRSSGVIDYILEIFEKAWELKNSTEDNLSYQYQEIQEILLQENFLSRLVNELLDEINDIFKSSTKLYDPITVYKWYIENAHYVEKKKENLIISGFFDLTPLLKDVLKKMFELSENVYFYVWDKVEDRAFEEIDKIYSFLEENGFEFENVKTRSKRKLIDIVKGIKVYYYKDPTAEIKLISGEIKKLLIEEKAAPGDIAVIAPTSQIMLQIAEEFKEMLVPYRLAGIIKLSDSKIVKMLLQPLKTIYGGYDTEDLLAIIESPFIKDRVITMDQIEKLFKEFGFYALDLKPSDYKNWTKINEYYIKPINRKIEELSKVIDDDTYEDRQKKIEEYTHFRYIVEKTFKMLFDIQNNLKKKDFITWFKKFIKNQVSQLELFKNSVYKEYLKEDSLVKELNALGKFVEVIEKVENNTGQLFKNQRVKWETMYKILTNIVNIETFKTTNRYSNAVEILDIQTARFVKKKYKFFIHFTDGYYPSLNVNPLILQATKDPKQIKKFNETLERRNIILSFSFAENIIVSAPLSTLTGEPLLISQYIKEFFKKEGEFYQLNGILPDAQNIYSLQDKEIFEHLIKNHSRRLTTNISNWIGNFDENTLLSHSKISDFVDCPFLFYLKVIANVKPLFEEKYYLYKGILYHRVLEKLFRENTFTHETEINENKIRKIVEKEYEEIFIDEMSRYSIPKNLLIEEFTDNLYSFLKEHLSEKGYVQIAGKYSLHKKKTLKTEAKYRKSIALNKKQYNFEVRIDRIDEIGENFMIFEGKNAKEISKALTKSNKKAYALIDYKNSLSRIIAEQLLIYDLVVRKGGFSNENSYDSFLIFFGIERKNNKKSFFIKHQVTETENGTIEELIIPGAGKSKSYFVLPYKFFLNWLEFVIENISSGYFVPIAVEKKLNRFLTYAARISEKNLAESGENKEKKCINYHQSCYFADICNSFEIYENVRLLK</sequence>
<reference evidence="6 7" key="1">
    <citation type="submission" date="2021-03" db="EMBL/GenBank/DDBJ databases">
        <title>Thermosipho ferrireducens sp.nov., an anaerobic thermophilic iron-reducing bacterium isolated from a deep-sea hydrothermal sulfide deposits.</title>
        <authorList>
            <person name="Zeng X."/>
            <person name="Chen Y."/>
            <person name="Shao Z."/>
        </authorList>
    </citation>
    <scope>NUCLEOTIDE SEQUENCE [LARGE SCALE GENOMIC DNA]</scope>
    <source>
        <strain evidence="6 7">JL129W03</strain>
    </source>
</reference>
<dbReference type="Pfam" id="PF12705">
    <property type="entry name" value="PDDEXK_1"/>
    <property type="match status" value="1"/>
</dbReference>
<keyword evidence="2" id="KW-0378">Hydrolase</keyword>
<keyword evidence="1" id="KW-0547">Nucleotide-binding</keyword>
<dbReference type="Proteomes" id="UP000671862">
    <property type="component" value="Chromosome"/>
</dbReference>
<protein>
    <submittedName>
        <fullName evidence="6">PD-(D/E)XK nuclease family protein</fullName>
    </submittedName>
</protein>
<evidence type="ECO:0000256" key="2">
    <source>
        <dbReference type="ARBA" id="ARBA00022801"/>
    </source>
</evidence>
<organism evidence="6 7">
    <name type="scientific">Thermosipho ferrireducens</name>
    <dbReference type="NCBI Taxonomy" id="2571116"/>
    <lineage>
        <taxon>Bacteria</taxon>
        <taxon>Thermotogati</taxon>
        <taxon>Thermotogota</taxon>
        <taxon>Thermotogae</taxon>
        <taxon>Thermotogales</taxon>
        <taxon>Fervidobacteriaceae</taxon>
        <taxon>Thermosipho</taxon>
    </lineage>
</organism>
<feature type="domain" description="UvrD-like helicase C-terminal" evidence="5">
    <location>
        <begin position="247"/>
        <end position="575"/>
    </location>
</feature>
<dbReference type="PROSITE" id="PS51217">
    <property type="entry name" value="UVRD_HELICASE_CTER"/>
    <property type="match status" value="1"/>
</dbReference>
<evidence type="ECO:0000313" key="6">
    <source>
        <dbReference type="EMBL" id="QTA38458.1"/>
    </source>
</evidence>
<keyword evidence="3" id="KW-0347">Helicase</keyword>
<dbReference type="Gene3D" id="1.10.486.10">
    <property type="entry name" value="PCRA, domain 4"/>
    <property type="match status" value="1"/>
</dbReference>
<accession>A0ABX7S780</accession>
<dbReference type="Gene3D" id="3.40.50.300">
    <property type="entry name" value="P-loop containing nucleotide triphosphate hydrolases"/>
    <property type="match status" value="1"/>
</dbReference>
<evidence type="ECO:0000256" key="1">
    <source>
        <dbReference type="ARBA" id="ARBA00022741"/>
    </source>
</evidence>
<gene>
    <name evidence="6" type="ORF">JYK00_02735</name>
</gene>
<dbReference type="SUPFAM" id="SSF52540">
    <property type="entry name" value="P-loop containing nucleoside triphosphate hydrolases"/>
    <property type="match status" value="1"/>
</dbReference>
<evidence type="ECO:0000313" key="7">
    <source>
        <dbReference type="Proteomes" id="UP000671862"/>
    </source>
</evidence>
<dbReference type="InterPro" id="IPR027417">
    <property type="entry name" value="P-loop_NTPase"/>
</dbReference>
<name>A0ABX7S780_9BACT</name>
<keyword evidence="4" id="KW-0067">ATP-binding</keyword>
<keyword evidence="7" id="KW-1185">Reference proteome</keyword>
<evidence type="ECO:0000256" key="3">
    <source>
        <dbReference type="ARBA" id="ARBA00022806"/>
    </source>
</evidence>
<dbReference type="InterPro" id="IPR014017">
    <property type="entry name" value="DNA_helicase_UvrD-like_C"/>
</dbReference>
<dbReference type="EMBL" id="CP071446">
    <property type="protein sequence ID" value="QTA38458.1"/>
    <property type="molecule type" value="Genomic_DNA"/>
</dbReference>
<evidence type="ECO:0000256" key="4">
    <source>
        <dbReference type="ARBA" id="ARBA00022840"/>
    </source>
</evidence>
<evidence type="ECO:0000259" key="5">
    <source>
        <dbReference type="PROSITE" id="PS51217"/>
    </source>
</evidence>
<dbReference type="RefSeq" id="WP_207567177.1">
    <property type="nucleotide sequence ID" value="NZ_CP071446.1"/>
</dbReference>
<proteinExistence type="predicted"/>